<dbReference type="SUPFAM" id="SSF53098">
    <property type="entry name" value="Ribonuclease H-like"/>
    <property type="match status" value="1"/>
</dbReference>
<dbReference type="InterPro" id="IPR050092">
    <property type="entry name" value="RNase_H"/>
</dbReference>
<evidence type="ECO:0000259" key="13">
    <source>
        <dbReference type="PROSITE" id="PS50879"/>
    </source>
</evidence>
<dbReference type="InterPro" id="IPR009027">
    <property type="entry name" value="Ribosomal_bL9/RNase_H1_N"/>
</dbReference>
<dbReference type="RefSeq" id="WP_015940660.1">
    <property type="nucleotide sequence ID" value="NC_011831.1"/>
</dbReference>
<dbReference type="GO" id="GO:0004523">
    <property type="term" value="F:RNA-DNA hybrid ribonuclease activity"/>
    <property type="evidence" value="ECO:0007669"/>
    <property type="project" value="UniProtKB-UniRule"/>
</dbReference>
<evidence type="ECO:0000256" key="4">
    <source>
        <dbReference type="ARBA" id="ARBA00011245"/>
    </source>
</evidence>
<dbReference type="Pfam" id="PF00075">
    <property type="entry name" value="RNase_H"/>
    <property type="match status" value="1"/>
</dbReference>
<dbReference type="PIRSF" id="PIRSF036852">
    <property type="entry name" value="Ribonuclease_H1_euk"/>
    <property type="match status" value="1"/>
</dbReference>
<evidence type="ECO:0000256" key="10">
    <source>
        <dbReference type="ARBA" id="ARBA00022801"/>
    </source>
</evidence>
<dbReference type="HAMAP" id="MF_00042">
    <property type="entry name" value="RNase_H"/>
    <property type="match status" value="1"/>
</dbReference>
<dbReference type="eggNOG" id="COG3341">
    <property type="taxonomic scope" value="Bacteria"/>
</dbReference>
<evidence type="ECO:0000256" key="3">
    <source>
        <dbReference type="ARBA" id="ARBA00005300"/>
    </source>
</evidence>
<evidence type="ECO:0000313" key="14">
    <source>
        <dbReference type="EMBL" id="ACL24801.1"/>
    </source>
</evidence>
<reference evidence="14" key="1">
    <citation type="submission" date="2008-12" db="EMBL/GenBank/DDBJ databases">
        <title>Complete sequence of Chloroflexus aggregans DSM 9485.</title>
        <authorList>
            <consortium name="US DOE Joint Genome Institute"/>
            <person name="Lucas S."/>
            <person name="Copeland A."/>
            <person name="Lapidus A."/>
            <person name="Glavina del Rio T."/>
            <person name="Dalin E."/>
            <person name="Tice H."/>
            <person name="Pitluck S."/>
            <person name="Foster B."/>
            <person name="Larimer F."/>
            <person name="Land M."/>
            <person name="Hauser L."/>
            <person name="Kyrpides N."/>
            <person name="Mikhailova N."/>
            <person name="Bryant D."/>
            <person name="Richardson P."/>
        </authorList>
    </citation>
    <scope>NUCLEOTIDE SEQUENCE</scope>
    <source>
        <strain evidence="14">DSM 9485</strain>
    </source>
</reference>
<dbReference type="InterPro" id="IPR017067">
    <property type="entry name" value="RNase_H1_euk"/>
</dbReference>
<dbReference type="InterPro" id="IPR011320">
    <property type="entry name" value="RNase_H1_N"/>
</dbReference>
<evidence type="ECO:0000256" key="2">
    <source>
        <dbReference type="ARBA" id="ARBA00004065"/>
    </source>
</evidence>
<evidence type="ECO:0000256" key="5">
    <source>
        <dbReference type="ARBA" id="ARBA00012180"/>
    </source>
</evidence>
<evidence type="ECO:0000256" key="8">
    <source>
        <dbReference type="ARBA" id="ARBA00022723"/>
    </source>
</evidence>
<dbReference type="eggNOG" id="COG0328">
    <property type="taxonomic scope" value="Bacteria"/>
</dbReference>
<dbReference type="InterPro" id="IPR037056">
    <property type="entry name" value="RNase_H1_N_sf"/>
</dbReference>
<comment type="catalytic activity">
    <reaction evidence="1 12">
        <text>Endonucleolytic cleavage to 5'-phosphomonoester.</text>
        <dbReference type="EC" id="3.1.26.4"/>
    </reaction>
</comment>
<feature type="domain" description="RNase H type-1" evidence="13">
    <location>
        <begin position="81"/>
        <end position="223"/>
    </location>
</feature>
<name>B8GBH3_CHLAD</name>
<dbReference type="PANTHER" id="PTHR10642">
    <property type="entry name" value="RIBONUCLEASE H1"/>
    <property type="match status" value="1"/>
</dbReference>
<comment type="similarity">
    <text evidence="3 12">Belongs to the RNase H family.</text>
</comment>
<keyword evidence="10 12" id="KW-0378">Hydrolase</keyword>
<dbReference type="GO" id="GO:0005737">
    <property type="term" value="C:cytoplasm"/>
    <property type="evidence" value="ECO:0007669"/>
    <property type="project" value="UniProtKB-SubCell"/>
</dbReference>
<evidence type="ECO:0000256" key="1">
    <source>
        <dbReference type="ARBA" id="ARBA00000077"/>
    </source>
</evidence>
<comment type="function">
    <text evidence="2 12">Endonuclease that specifically degrades the RNA of RNA-DNA hybrids.</text>
</comment>
<keyword evidence="11 12" id="KW-0460">Magnesium</keyword>
<feature type="binding site" evidence="12">
    <location>
        <position position="128"/>
    </location>
    <ligand>
        <name>Mg(2+)</name>
        <dbReference type="ChEBI" id="CHEBI:18420"/>
        <label>1</label>
    </ligand>
</feature>
<dbReference type="InterPro" id="IPR036397">
    <property type="entry name" value="RNaseH_sf"/>
</dbReference>
<keyword evidence="12" id="KW-0963">Cytoplasm</keyword>
<organism evidence="14 15">
    <name type="scientific">Chloroflexus aggregans (strain MD-66 / DSM 9485)</name>
    <dbReference type="NCBI Taxonomy" id="326427"/>
    <lineage>
        <taxon>Bacteria</taxon>
        <taxon>Bacillati</taxon>
        <taxon>Chloroflexota</taxon>
        <taxon>Chloroflexia</taxon>
        <taxon>Chloroflexales</taxon>
        <taxon>Chloroflexineae</taxon>
        <taxon>Chloroflexaceae</taxon>
        <taxon>Chloroflexus</taxon>
    </lineage>
</organism>
<keyword evidence="8 12" id="KW-0479">Metal-binding</keyword>
<keyword evidence="7 12" id="KW-0540">Nuclease</keyword>
<gene>
    <name evidence="12" type="primary">rnhA</name>
    <name evidence="14" type="ordered locus">Cagg_1906</name>
</gene>
<evidence type="ECO:0000313" key="15">
    <source>
        <dbReference type="Proteomes" id="UP000002508"/>
    </source>
</evidence>
<dbReference type="FunFam" id="3.40.970.10:FF:000002">
    <property type="entry name" value="Ribonuclease H"/>
    <property type="match status" value="1"/>
</dbReference>
<dbReference type="Gene3D" id="3.30.420.10">
    <property type="entry name" value="Ribonuclease H-like superfamily/Ribonuclease H"/>
    <property type="match status" value="1"/>
</dbReference>
<feature type="binding site" evidence="12">
    <location>
        <position position="150"/>
    </location>
    <ligand>
        <name>Mg(2+)</name>
        <dbReference type="ChEBI" id="CHEBI:18420"/>
        <label>1</label>
    </ligand>
</feature>
<feature type="binding site" evidence="12">
    <location>
        <position position="90"/>
    </location>
    <ligand>
        <name>Mg(2+)</name>
        <dbReference type="ChEBI" id="CHEBI:18420"/>
        <label>2</label>
    </ligand>
</feature>
<dbReference type="HOGENOM" id="CLU_030894_0_4_0"/>
<dbReference type="GO" id="GO:0043137">
    <property type="term" value="P:DNA replication, removal of RNA primer"/>
    <property type="evidence" value="ECO:0007669"/>
    <property type="project" value="TreeGrafter"/>
</dbReference>
<keyword evidence="15" id="KW-1185">Reference proteome</keyword>
<comment type="caution">
    <text evidence="12">Lacks conserved residue(s) required for the propagation of feature annotation.</text>
</comment>
<dbReference type="AlphaFoldDB" id="B8GBH3"/>
<protein>
    <recommendedName>
        <fullName evidence="6 12">Ribonuclease H</fullName>
        <shortName evidence="12">RNase H</shortName>
        <ecNumber evidence="5 12">3.1.26.4</ecNumber>
    </recommendedName>
</protein>
<evidence type="ECO:0000256" key="11">
    <source>
        <dbReference type="ARBA" id="ARBA00022842"/>
    </source>
</evidence>
<dbReference type="PROSITE" id="PS50879">
    <property type="entry name" value="RNASE_H_1"/>
    <property type="match status" value="1"/>
</dbReference>
<evidence type="ECO:0000256" key="6">
    <source>
        <dbReference type="ARBA" id="ARBA00017721"/>
    </source>
</evidence>
<dbReference type="Pfam" id="PF01693">
    <property type="entry name" value="Cauli_VI"/>
    <property type="match status" value="1"/>
</dbReference>
<evidence type="ECO:0000256" key="12">
    <source>
        <dbReference type="HAMAP-Rule" id="MF_00042"/>
    </source>
</evidence>
<dbReference type="SUPFAM" id="SSF55658">
    <property type="entry name" value="L9 N-domain-like"/>
    <property type="match status" value="1"/>
</dbReference>
<comment type="subunit">
    <text evidence="4 12">Monomer.</text>
</comment>
<dbReference type="GO" id="GO:0000287">
    <property type="term" value="F:magnesium ion binding"/>
    <property type="evidence" value="ECO:0007669"/>
    <property type="project" value="UniProtKB-UniRule"/>
</dbReference>
<keyword evidence="9 12" id="KW-0255">Endonuclease</keyword>
<dbReference type="FunFam" id="3.30.420.10:FF:000089">
    <property type="entry name" value="Ribonuclease H"/>
    <property type="match status" value="1"/>
</dbReference>
<sequence>MSNNKQYYLVIRGHRPGVYRQWHGEEGAAKQVQGFSNALYKGFATLADAKAWVATLPESERLSAEAWLAEQLDHEPEAAVSPDTVVMYTDGSALGNPGPGGYGVVLRYNQHYKELSGGFRRTTNNRMELMACIAGLRALKRPMRVVIYSDSKYVVDAVQEGWVQRWQAKNWMRTSTEPAQNADLWAELVQLCTIHQVQFVWVPGHSGVPDNERCHQLATAAAQQPNLPPDIGFEQADEQKP</sequence>
<dbReference type="CDD" id="cd09278">
    <property type="entry name" value="RNase_HI_prokaryote_like"/>
    <property type="match status" value="1"/>
</dbReference>
<dbReference type="InterPro" id="IPR002156">
    <property type="entry name" value="RNaseH_domain"/>
</dbReference>
<dbReference type="InterPro" id="IPR022892">
    <property type="entry name" value="RNaseHI"/>
</dbReference>
<dbReference type="NCBIfam" id="NF001236">
    <property type="entry name" value="PRK00203.1"/>
    <property type="match status" value="1"/>
</dbReference>
<comment type="subcellular location">
    <subcellularLocation>
        <location evidence="12">Cytoplasm</location>
    </subcellularLocation>
</comment>
<dbReference type="EMBL" id="CP001337">
    <property type="protein sequence ID" value="ACL24801.1"/>
    <property type="molecule type" value="Genomic_DNA"/>
</dbReference>
<comment type="cofactor">
    <cofactor evidence="12">
        <name>Mg(2+)</name>
        <dbReference type="ChEBI" id="CHEBI:18420"/>
    </cofactor>
    <text evidence="12">Binds 1 Mg(2+) ion per subunit. May bind a second metal ion at a regulatory site, or after substrate binding.</text>
</comment>
<evidence type="ECO:0000256" key="7">
    <source>
        <dbReference type="ARBA" id="ARBA00022722"/>
    </source>
</evidence>
<dbReference type="PANTHER" id="PTHR10642:SF26">
    <property type="entry name" value="RIBONUCLEASE H1"/>
    <property type="match status" value="1"/>
</dbReference>
<dbReference type="STRING" id="326427.Cagg_1906"/>
<dbReference type="Proteomes" id="UP000002508">
    <property type="component" value="Chromosome"/>
</dbReference>
<dbReference type="KEGG" id="cag:Cagg_1906"/>
<dbReference type="Gene3D" id="3.40.970.10">
    <property type="entry name" value="Ribonuclease H1, N-terminal domain"/>
    <property type="match status" value="1"/>
</dbReference>
<accession>B8GBH3</accession>
<dbReference type="GO" id="GO:0003676">
    <property type="term" value="F:nucleic acid binding"/>
    <property type="evidence" value="ECO:0007669"/>
    <property type="project" value="InterPro"/>
</dbReference>
<dbReference type="EC" id="3.1.26.4" evidence="5 12"/>
<dbReference type="OrthoDB" id="7845843at2"/>
<evidence type="ECO:0000256" key="9">
    <source>
        <dbReference type="ARBA" id="ARBA00022759"/>
    </source>
</evidence>
<dbReference type="InterPro" id="IPR012337">
    <property type="entry name" value="RNaseH-like_sf"/>
</dbReference>
<feature type="binding site" evidence="12">
    <location>
        <position position="90"/>
    </location>
    <ligand>
        <name>Mg(2+)</name>
        <dbReference type="ChEBI" id="CHEBI:18420"/>
        <label>1</label>
    </ligand>
</feature>
<proteinExistence type="inferred from homology"/>